<name>B5LPM6_9CAUD</name>
<organism evidence="1 2">
    <name type="scientific">Bacillus phage IEBH</name>
    <dbReference type="NCBI Taxonomy" id="2884422"/>
    <lineage>
        <taxon>Viruses</taxon>
        <taxon>Duplodnaviria</taxon>
        <taxon>Heunggongvirae</taxon>
        <taxon>Uroviricota</taxon>
        <taxon>Caudoviricetes</taxon>
        <taxon>Cecivirus</taxon>
        <taxon>Cecivirus IEBH</taxon>
    </lineage>
</organism>
<dbReference type="Proteomes" id="UP000002340">
    <property type="component" value="Segment"/>
</dbReference>
<dbReference type="EMBL" id="EU874396">
    <property type="protein sequence ID" value="ACH42272.1"/>
    <property type="molecule type" value="Genomic_DNA"/>
</dbReference>
<protein>
    <submittedName>
        <fullName evidence="1">Uncharacterized protein</fullName>
    </submittedName>
</protein>
<sequence length="126" mass="14824">MDLDRWYAEEEYASTENNYLPVPTWEQYEIAKNNGISKCNVDQRIIRGWNILKAITRPVNESFTKKYKKELAIAVENGIGYRLFRQRIKESFWEPIEAATVPRLTKKEAAEISSRVRKKKVTRNGK</sequence>
<proteinExistence type="predicted"/>
<dbReference type="RefSeq" id="YP_002154340.1">
    <property type="nucleotide sequence ID" value="NC_011167.1"/>
</dbReference>
<keyword evidence="2" id="KW-1185">Reference proteome</keyword>
<dbReference type="GeneID" id="6803877"/>
<evidence type="ECO:0000313" key="1">
    <source>
        <dbReference type="EMBL" id="ACH42272.1"/>
    </source>
</evidence>
<reference evidence="1 2" key="1">
    <citation type="submission" date="2008-07" db="EMBL/GenBank/DDBJ databases">
        <title>Siphoviridae phage from Bacillus thurigiensis.</title>
        <authorList>
            <person name="Dreze P.-A."/>
            <person name="Smeesters P."/>
            <person name="Van Melderen L."/>
        </authorList>
    </citation>
    <scope>NUCLEOTIDE SEQUENCE [LARGE SCALE GENOMIC DNA]</scope>
</reference>
<accession>B5LPM6</accession>
<dbReference type="KEGG" id="vg:6803877"/>
<evidence type="ECO:0000313" key="2">
    <source>
        <dbReference type="Proteomes" id="UP000002340"/>
    </source>
</evidence>